<reference evidence="3" key="1">
    <citation type="journal article" date="2020" name="Stud. Mycol.">
        <title>101 Dothideomycetes genomes: a test case for predicting lifestyles and emergence of pathogens.</title>
        <authorList>
            <person name="Haridas S."/>
            <person name="Albert R."/>
            <person name="Binder M."/>
            <person name="Bloem J."/>
            <person name="Labutti K."/>
            <person name="Salamov A."/>
            <person name="Andreopoulos B."/>
            <person name="Baker S."/>
            <person name="Barry K."/>
            <person name="Bills G."/>
            <person name="Bluhm B."/>
            <person name="Cannon C."/>
            <person name="Castanera R."/>
            <person name="Culley D."/>
            <person name="Daum C."/>
            <person name="Ezra D."/>
            <person name="Gonzalez J."/>
            <person name="Henrissat B."/>
            <person name="Kuo A."/>
            <person name="Liang C."/>
            <person name="Lipzen A."/>
            <person name="Lutzoni F."/>
            <person name="Magnuson J."/>
            <person name="Mondo S."/>
            <person name="Nolan M."/>
            <person name="Ohm R."/>
            <person name="Pangilinan J."/>
            <person name="Park H.-J."/>
            <person name="Ramirez L."/>
            <person name="Alfaro M."/>
            <person name="Sun H."/>
            <person name="Tritt A."/>
            <person name="Yoshinaga Y."/>
            <person name="Zwiers L.-H."/>
            <person name="Turgeon B."/>
            <person name="Goodwin S."/>
            <person name="Spatafora J."/>
            <person name="Crous P."/>
            <person name="Grigoriev I."/>
        </authorList>
    </citation>
    <scope>NUCLEOTIDE SEQUENCE</scope>
    <source>
        <strain evidence="3">CBS 113979</strain>
    </source>
</reference>
<dbReference type="InterPro" id="IPR016167">
    <property type="entry name" value="FAD-bd_PCMH_sub1"/>
</dbReference>
<dbReference type="Proteomes" id="UP000800041">
    <property type="component" value="Unassembled WGS sequence"/>
</dbReference>
<feature type="compositionally biased region" description="Basic residues" evidence="1">
    <location>
        <begin position="78"/>
        <end position="98"/>
    </location>
</feature>
<accession>A0A6G1H6K5</accession>
<dbReference type="AlphaFoldDB" id="A0A6G1H6K5"/>
<dbReference type="PROSITE" id="PS51387">
    <property type="entry name" value="FAD_PCMH"/>
    <property type="match status" value="1"/>
</dbReference>
<dbReference type="EMBL" id="ML977147">
    <property type="protein sequence ID" value="KAF1988851.1"/>
    <property type="molecule type" value="Genomic_DNA"/>
</dbReference>
<protein>
    <recommendedName>
        <fullName evidence="2">FAD-binding PCMH-type domain-containing protein</fullName>
    </recommendedName>
</protein>
<evidence type="ECO:0000313" key="4">
    <source>
        <dbReference type="Proteomes" id="UP000800041"/>
    </source>
</evidence>
<dbReference type="Gene3D" id="3.30.465.10">
    <property type="match status" value="1"/>
</dbReference>
<evidence type="ECO:0000313" key="3">
    <source>
        <dbReference type="EMBL" id="KAF1988851.1"/>
    </source>
</evidence>
<dbReference type="GO" id="GO:0003885">
    <property type="term" value="F:D-arabinono-1,4-lactone oxidase activity"/>
    <property type="evidence" value="ECO:0007669"/>
    <property type="project" value="TreeGrafter"/>
</dbReference>
<feature type="region of interest" description="Disordered" evidence="1">
    <location>
        <begin position="77"/>
        <end position="98"/>
    </location>
</feature>
<sequence length="903" mass="102254">MKVRPPAAYLLWPEHLSYVPEVTNEATRQQSSPAPFYINSPISIPTTTRPYNTLDSCNKVRFSEAHPIELAMTTKSRASQRKRCVRSSQAKRRTRRTHSTPAIMFNDLAAAVPPALRPRRYSVPVRRQAVTRHTLERYGILRDVLNGVEEYAEAQPAGTGTRDFDIDIQALRDDVLVPVLVDDYDAETQVRGLMRTMRDTDAFSDAFEQLPCPILRHQLTVFMNGATAEEVVAKQGFEPHSETALVDIPTQFHQFQAPLFFRRMAWVLDFPNVLTCCSRVVVSSFSAGGKFKKVIRRLGIGYRPSNLPELYEDEEGTKGIEVYERAGFENWGRTVMCTPRYTFVPKTVLGIQNIVQFAIQKNLRVRCGGFRHSWSDISAEENQILISFVDVHISTDIQGVQPFDTVLGEHGPDPYSVGANVPELKTINILTEELSNDDAGQGKALCRIGAAVTAEEFRRWANKHDKWTLPAETILVEVSYGGTNGSICHGGGRAHKTMNDMVRRIEYVDCHGEKQIVDDPRLIKAAAGSFGLLGVVTHLTFLLDPMSYAVMKPRKTDICLAIPPMNPSIIPPALSHDADWMYQRNAPDIFRVALEDFSRRATDDYYCQWLWFPYQKRCQVNTFNVLSRDQLPKDETTGSGSGSVIDYPSAEITFLQWSAAWIGGVMTASPFFRRLPAYWQAQLLATAGMATSAPVNGEDNTPEWICKLPDALHYRRGATNMRLRDLEIEIPLMPSKEDPNVPDWTTAQRAWWDAINLVYEFSENEKKPSCPLRLGLEMRITGGSDIIMAPQYANSLGFVSVEVLTIIDTCEETEWKRFCQAAIDQWSKYDTGHIKPHWGKEWEGLKFSGLKAKDYFKNVAYKDQIALWREMTTEIGDLQGWNLKDLKKRFSNATWDSIMFPDD</sequence>
<evidence type="ECO:0000259" key="2">
    <source>
        <dbReference type="PROSITE" id="PS51387"/>
    </source>
</evidence>
<dbReference type="InterPro" id="IPR036318">
    <property type="entry name" value="FAD-bd_PCMH-like_sf"/>
</dbReference>
<dbReference type="OrthoDB" id="610608at2759"/>
<dbReference type="GO" id="GO:0071949">
    <property type="term" value="F:FAD binding"/>
    <property type="evidence" value="ECO:0007669"/>
    <property type="project" value="InterPro"/>
</dbReference>
<dbReference type="InterPro" id="IPR010031">
    <property type="entry name" value="FAD_lactone_oxidase-like"/>
</dbReference>
<gene>
    <name evidence="3" type="ORF">K402DRAFT_452593</name>
</gene>
<evidence type="ECO:0000256" key="1">
    <source>
        <dbReference type="SAM" id="MobiDB-lite"/>
    </source>
</evidence>
<dbReference type="SUPFAM" id="SSF56176">
    <property type="entry name" value="FAD-binding/transporter-associated domain-like"/>
    <property type="match status" value="1"/>
</dbReference>
<name>A0A6G1H6K5_9PEZI</name>
<dbReference type="PANTHER" id="PTHR43762">
    <property type="entry name" value="L-GULONOLACTONE OXIDASE"/>
    <property type="match status" value="1"/>
</dbReference>
<dbReference type="InterPro" id="IPR016166">
    <property type="entry name" value="FAD-bd_PCMH"/>
</dbReference>
<keyword evidence="4" id="KW-1185">Reference proteome</keyword>
<dbReference type="PANTHER" id="PTHR43762:SF1">
    <property type="entry name" value="D-ARABINONO-1,4-LACTONE OXIDASE"/>
    <property type="match status" value="1"/>
</dbReference>
<feature type="domain" description="FAD-binding PCMH-type" evidence="2">
    <location>
        <begin position="335"/>
        <end position="546"/>
    </location>
</feature>
<dbReference type="Gene3D" id="3.30.43.10">
    <property type="entry name" value="Uridine Diphospho-n-acetylenolpyruvylglucosamine Reductase, domain 2"/>
    <property type="match status" value="1"/>
</dbReference>
<organism evidence="3 4">
    <name type="scientific">Aulographum hederae CBS 113979</name>
    <dbReference type="NCBI Taxonomy" id="1176131"/>
    <lineage>
        <taxon>Eukaryota</taxon>
        <taxon>Fungi</taxon>
        <taxon>Dikarya</taxon>
        <taxon>Ascomycota</taxon>
        <taxon>Pezizomycotina</taxon>
        <taxon>Dothideomycetes</taxon>
        <taxon>Pleosporomycetidae</taxon>
        <taxon>Aulographales</taxon>
        <taxon>Aulographaceae</taxon>
    </lineage>
</organism>
<dbReference type="InterPro" id="IPR016169">
    <property type="entry name" value="FAD-bd_PCMH_sub2"/>
</dbReference>
<proteinExistence type="predicted"/>
<dbReference type="GO" id="GO:0005739">
    <property type="term" value="C:mitochondrion"/>
    <property type="evidence" value="ECO:0007669"/>
    <property type="project" value="TreeGrafter"/>
</dbReference>